<dbReference type="SUPFAM" id="SSF56112">
    <property type="entry name" value="Protein kinase-like (PK-like)"/>
    <property type="match status" value="1"/>
</dbReference>
<evidence type="ECO:0000256" key="14">
    <source>
        <dbReference type="ARBA" id="ARBA00022989"/>
    </source>
</evidence>
<dbReference type="EMBL" id="GBRH01253038">
    <property type="protein sequence ID" value="JAD44857.1"/>
    <property type="molecule type" value="Transcribed_RNA"/>
</dbReference>
<evidence type="ECO:0000256" key="6">
    <source>
        <dbReference type="ARBA" id="ARBA00022614"/>
    </source>
</evidence>
<dbReference type="InterPro" id="IPR008271">
    <property type="entry name" value="Ser/Thr_kinase_AS"/>
</dbReference>
<name>A0A0A9ACP5_ARUDO</name>
<dbReference type="AlphaFoldDB" id="A0A0A9ACP5"/>
<keyword evidence="7" id="KW-0808">Transferase</keyword>
<keyword evidence="5" id="KW-0597">Phosphoprotein</keyword>
<dbReference type="GO" id="GO:0005886">
    <property type="term" value="C:plasma membrane"/>
    <property type="evidence" value="ECO:0007669"/>
    <property type="project" value="UniProtKB-SubCell"/>
</dbReference>
<keyword evidence="14" id="KW-1133">Transmembrane helix</keyword>
<evidence type="ECO:0000256" key="13">
    <source>
        <dbReference type="ARBA" id="ARBA00022840"/>
    </source>
</evidence>
<evidence type="ECO:0000256" key="19">
    <source>
        <dbReference type="ARBA" id="ARBA00048679"/>
    </source>
</evidence>
<dbReference type="EC" id="2.7.11.1" evidence="2"/>
<comment type="catalytic activity">
    <reaction evidence="19">
        <text>L-seryl-[protein] + ATP = O-phospho-L-seryl-[protein] + ADP + H(+)</text>
        <dbReference type="Rhea" id="RHEA:17989"/>
        <dbReference type="Rhea" id="RHEA-COMP:9863"/>
        <dbReference type="Rhea" id="RHEA-COMP:11604"/>
        <dbReference type="ChEBI" id="CHEBI:15378"/>
        <dbReference type="ChEBI" id="CHEBI:29999"/>
        <dbReference type="ChEBI" id="CHEBI:30616"/>
        <dbReference type="ChEBI" id="CHEBI:83421"/>
        <dbReference type="ChEBI" id="CHEBI:456216"/>
        <dbReference type="EC" id="2.7.11.1"/>
    </reaction>
</comment>
<evidence type="ECO:0000256" key="9">
    <source>
        <dbReference type="ARBA" id="ARBA00022729"/>
    </source>
</evidence>
<comment type="catalytic activity">
    <reaction evidence="18">
        <text>L-threonyl-[protein] + ATP = O-phospho-L-threonyl-[protein] + ADP + H(+)</text>
        <dbReference type="Rhea" id="RHEA:46608"/>
        <dbReference type="Rhea" id="RHEA-COMP:11060"/>
        <dbReference type="Rhea" id="RHEA-COMP:11605"/>
        <dbReference type="ChEBI" id="CHEBI:15378"/>
        <dbReference type="ChEBI" id="CHEBI:30013"/>
        <dbReference type="ChEBI" id="CHEBI:30616"/>
        <dbReference type="ChEBI" id="CHEBI:61977"/>
        <dbReference type="ChEBI" id="CHEBI:456216"/>
        <dbReference type="EC" id="2.7.11.1"/>
    </reaction>
</comment>
<evidence type="ECO:0000256" key="3">
    <source>
        <dbReference type="ARBA" id="ARBA00022475"/>
    </source>
</evidence>
<keyword evidence="8" id="KW-0812">Transmembrane</keyword>
<organism evidence="21">
    <name type="scientific">Arundo donax</name>
    <name type="common">Giant reed</name>
    <name type="synonym">Donax arundinaceus</name>
    <dbReference type="NCBI Taxonomy" id="35708"/>
    <lineage>
        <taxon>Eukaryota</taxon>
        <taxon>Viridiplantae</taxon>
        <taxon>Streptophyta</taxon>
        <taxon>Embryophyta</taxon>
        <taxon>Tracheophyta</taxon>
        <taxon>Spermatophyta</taxon>
        <taxon>Magnoliopsida</taxon>
        <taxon>Liliopsida</taxon>
        <taxon>Poales</taxon>
        <taxon>Poaceae</taxon>
        <taxon>PACMAD clade</taxon>
        <taxon>Arundinoideae</taxon>
        <taxon>Arundineae</taxon>
        <taxon>Arundo</taxon>
    </lineage>
</organism>
<evidence type="ECO:0000256" key="7">
    <source>
        <dbReference type="ARBA" id="ARBA00022679"/>
    </source>
</evidence>
<keyword evidence="11" id="KW-0547">Nucleotide-binding</keyword>
<evidence type="ECO:0000313" key="21">
    <source>
        <dbReference type="EMBL" id="JAD44857.1"/>
    </source>
</evidence>
<evidence type="ECO:0000256" key="15">
    <source>
        <dbReference type="ARBA" id="ARBA00023136"/>
    </source>
</evidence>
<keyword evidence="12" id="KW-0418">Kinase</keyword>
<sequence>MANGSLDMWIHPRLHRGSPRRVLTLGQRISISAGVASALDYLHNQLIPPLIHCDLKPSNVLLDYDMTPCIGDFGSAKFLSSSLSTPRGLVGASGTIGYIAPEYGMGCKISTGGDVYSFGVLLLEMLTAKRPTDTLFDSDLSLHKYVESAFPDRINEILDPQMPLEEDRVVTLCMQNYIIPLVEIGLMCSMESPKNRPGIRDVCAKIVAIQKAFVGTF</sequence>
<evidence type="ECO:0000256" key="12">
    <source>
        <dbReference type="ARBA" id="ARBA00022777"/>
    </source>
</evidence>
<evidence type="ECO:0000256" key="10">
    <source>
        <dbReference type="ARBA" id="ARBA00022737"/>
    </source>
</evidence>
<evidence type="ECO:0000256" key="1">
    <source>
        <dbReference type="ARBA" id="ARBA00004162"/>
    </source>
</evidence>
<keyword evidence="13" id="KW-0067">ATP-binding</keyword>
<dbReference type="PANTHER" id="PTHR48055:SF64">
    <property type="entry name" value="PROTEIN KINASE DOMAIN-CONTAINING PROTEIN"/>
    <property type="match status" value="1"/>
</dbReference>
<evidence type="ECO:0000256" key="11">
    <source>
        <dbReference type="ARBA" id="ARBA00022741"/>
    </source>
</evidence>
<evidence type="ECO:0000256" key="17">
    <source>
        <dbReference type="ARBA" id="ARBA00023180"/>
    </source>
</evidence>
<dbReference type="InterPro" id="IPR011009">
    <property type="entry name" value="Kinase-like_dom_sf"/>
</dbReference>
<keyword evidence="15" id="KW-0472">Membrane</keyword>
<evidence type="ECO:0000256" key="18">
    <source>
        <dbReference type="ARBA" id="ARBA00047899"/>
    </source>
</evidence>
<keyword evidence="9" id="KW-0732">Signal</keyword>
<protein>
    <recommendedName>
        <fullName evidence="2">non-specific serine/threonine protein kinase</fullName>
        <ecNumber evidence="2">2.7.11.1</ecNumber>
    </recommendedName>
</protein>
<dbReference type="InterPro" id="IPR000719">
    <property type="entry name" value="Prot_kinase_dom"/>
</dbReference>
<evidence type="ECO:0000259" key="20">
    <source>
        <dbReference type="PROSITE" id="PS50011"/>
    </source>
</evidence>
<reference evidence="21" key="2">
    <citation type="journal article" date="2015" name="Data Brief">
        <title>Shoot transcriptome of the giant reed, Arundo donax.</title>
        <authorList>
            <person name="Barrero R.A."/>
            <person name="Guerrero F.D."/>
            <person name="Moolhuijzen P."/>
            <person name="Goolsby J.A."/>
            <person name="Tidwell J."/>
            <person name="Bellgard S.E."/>
            <person name="Bellgard M.I."/>
        </authorList>
    </citation>
    <scope>NUCLEOTIDE SEQUENCE</scope>
    <source>
        <tissue evidence="21">Shoot tissue taken approximately 20 cm above the soil surface</tissue>
    </source>
</reference>
<reference evidence="21" key="1">
    <citation type="submission" date="2014-09" db="EMBL/GenBank/DDBJ databases">
        <authorList>
            <person name="Magalhaes I.L.F."/>
            <person name="Oliveira U."/>
            <person name="Santos F.R."/>
            <person name="Vidigal T.H.D.A."/>
            <person name="Brescovit A.D."/>
            <person name="Santos A.J."/>
        </authorList>
    </citation>
    <scope>NUCLEOTIDE SEQUENCE</scope>
    <source>
        <tissue evidence="21">Shoot tissue taken approximately 20 cm above the soil surface</tissue>
    </source>
</reference>
<dbReference type="Pfam" id="PF00069">
    <property type="entry name" value="Pkinase"/>
    <property type="match status" value="1"/>
</dbReference>
<evidence type="ECO:0000256" key="2">
    <source>
        <dbReference type="ARBA" id="ARBA00012513"/>
    </source>
</evidence>
<keyword evidence="6" id="KW-0433">Leucine-rich repeat</keyword>
<comment type="subcellular location">
    <subcellularLocation>
        <location evidence="1">Cell membrane</location>
        <topology evidence="1">Single-pass membrane protein</topology>
    </subcellularLocation>
</comment>
<evidence type="ECO:0000256" key="4">
    <source>
        <dbReference type="ARBA" id="ARBA00022527"/>
    </source>
</evidence>
<evidence type="ECO:0000256" key="5">
    <source>
        <dbReference type="ARBA" id="ARBA00022553"/>
    </source>
</evidence>
<dbReference type="PROSITE" id="PS50011">
    <property type="entry name" value="PROTEIN_KINASE_DOM"/>
    <property type="match status" value="1"/>
</dbReference>
<dbReference type="PANTHER" id="PTHR48055">
    <property type="entry name" value="LEUCINE-RICH REPEAT RECEPTOR PROTEIN KINASE EMS1"/>
    <property type="match status" value="1"/>
</dbReference>
<dbReference type="GO" id="GO:0005524">
    <property type="term" value="F:ATP binding"/>
    <property type="evidence" value="ECO:0007669"/>
    <property type="project" value="UniProtKB-KW"/>
</dbReference>
<keyword evidence="3" id="KW-1003">Cell membrane</keyword>
<evidence type="ECO:0000256" key="8">
    <source>
        <dbReference type="ARBA" id="ARBA00022692"/>
    </source>
</evidence>
<dbReference type="GO" id="GO:0004674">
    <property type="term" value="F:protein serine/threonine kinase activity"/>
    <property type="evidence" value="ECO:0007669"/>
    <property type="project" value="UniProtKB-KW"/>
</dbReference>
<evidence type="ECO:0000256" key="16">
    <source>
        <dbReference type="ARBA" id="ARBA00023170"/>
    </source>
</evidence>
<dbReference type="Gene3D" id="1.10.510.10">
    <property type="entry name" value="Transferase(Phosphotransferase) domain 1"/>
    <property type="match status" value="1"/>
</dbReference>
<keyword evidence="10" id="KW-0677">Repeat</keyword>
<feature type="domain" description="Protein kinase" evidence="20">
    <location>
        <begin position="1"/>
        <end position="214"/>
    </location>
</feature>
<dbReference type="InterPro" id="IPR051564">
    <property type="entry name" value="LRR_receptor-like_kinase"/>
</dbReference>
<accession>A0A0A9ACP5</accession>
<keyword evidence="4" id="KW-0723">Serine/threonine-protein kinase</keyword>
<keyword evidence="17" id="KW-0325">Glycoprotein</keyword>
<proteinExistence type="predicted"/>
<dbReference type="FunFam" id="1.10.510.10:FF:000358">
    <property type="entry name" value="Putative leucine-rich repeat receptor-like serine/threonine-protein kinase"/>
    <property type="match status" value="1"/>
</dbReference>
<dbReference type="SMART" id="SM00220">
    <property type="entry name" value="S_TKc"/>
    <property type="match status" value="1"/>
</dbReference>
<keyword evidence="16" id="KW-0675">Receptor</keyword>
<dbReference type="PROSITE" id="PS00108">
    <property type="entry name" value="PROTEIN_KINASE_ST"/>
    <property type="match status" value="1"/>
</dbReference>